<dbReference type="InterPro" id="IPR016177">
    <property type="entry name" value="DNA-bd_dom_sf"/>
</dbReference>
<feature type="region of interest" description="Disordered" evidence="6">
    <location>
        <begin position="403"/>
        <end position="443"/>
    </location>
</feature>
<accession>A0AAD9ID87</accession>
<dbReference type="EMBL" id="JASFZW010000013">
    <property type="protein sequence ID" value="KAK2075846.1"/>
    <property type="molecule type" value="Genomic_DNA"/>
</dbReference>
<protein>
    <recommendedName>
        <fullName evidence="7">AP2/ERF domain-containing protein</fullName>
    </recommendedName>
</protein>
<evidence type="ECO:0000259" key="7">
    <source>
        <dbReference type="PROSITE" id="PS51032"/>
    </source>
</evidence>
<feature type="region of interest" description="Disordered" evidence="6">
    <location>
        <begin position="342"/>
        <end position="388"/>
    </location>
</feature>
<sequence length="544" mass="57508">MIILNLKMSVDDPETSPLGLSSPRLFEDSAGNKSARLDFGPSLSPGALPQGFVPTAQAAAPGTLLSGKQTDDIFGEEDLSPVDVLCRHDSGMSSLLRGPGESSQPSTPRSVDQTSPGSHLLTPGARGFQPPAHSAPAGGHYTRTKAVPTGENGVFTSLFRGVTKHRLTGRYEAHFWDASHKREVKGKGGRTRGRQVYLGGYTSEEEAARAYDLAALAFLGPSAPINFPLEDYAASLLEMEGLSSDEVVSRLRRGSYRGVTKHHQHGKWEARIGRVDGSKYLYLGTFESAEEAARAYDRAAVKFRGRKAITNFKLSDYEEILADPDRYDVVLPAVSGPPTGFTPPAGYAMPGGGRGVQTRSSGRARRGTAGSRTGSYDDEAPAGPLLPLTLDPRLAASLASYARELPGPSGRPEDARPSEAGADVAESHGRHEAGPLSDPAEASTACQPLPIANLSPVKVHSRPEPARQPSVPSPLTATLLSPLGLRDRRISSLQQAGPTGDAEFWAAVQWLDSLDLAPVVNTSSRHASPGTKSVGAPPTDPTPP</sequence>
<dbReference type="Pfam" id="PF00847">
    <property type="entry name" value="AP2"/>
    <property type="match status" value="1"/>
</dbReference>
<keyword evidence="9" id="KW-1185">Reference proteome</keyword>
<feature type="region of interest" description="Disordered" evidence="6">
    <location>
        <begin position="521"/>
        <end position="544"/>
    </location>
</feature>
<reference evidence="8" key="1">
    <citation type="submission" date="2021-01" db="EMBL/GenBank/DDBJ databases">
        <authorList>
            <person name="Eckstrom K.M.E."/>
        </authorList>
    </citation>
    <scope>NUCLEOTIDE SEQUENCE</scope>
    <source>
        <strain evidence="8">UVCC 0001</strain>
    </source>
</reference>
<keyword evidence="2" id="KW-0805">Transcription regulation</keyword>
<dbReference type="GO" id="GO:0003677">
    <property type="term" value="F:DNA binding"/>
    <property type="evidence" value="ECO:0007669"/>
    <property type="project" value="UniProtKB-KW"/>
</dbReference>
<dbReference type="GO" id="GO:0005634">
    <property type="term" value="C:nucleus"/>
    <property type="evidence" value="ECO:0007669"/>
    <property type="project" value="UniProtKB-SubCell"/>
</dbReference>
<evidence type="ECO:0000256" key="1">
    <source>
        <dbReference type="ARBA" id="ARBA00004123"/>
    </source>
</evidence>
<dbReference type="CDD" id="cd00018">
    <property type="entry name" value="AP2"/>
    <property type="match status" value="2"/>
</dbReference>
<evidence type="ECO:0000313" key="8">
    <source>
        <dbReference type="EMBL" id="KAK2075846.1"/>
    </source>
</evidence>
<evidence type="ECO:0000256" key="5">
    <source>
        <dbReference type="ARBA" id="ARBA00023242"/>
    </source>
</evidence>
<evidence type="ECO:0000256" key="6">
    <source>
        <dbReference type="SAM" id="MobiDB-lite"/>
    </source>
</evidence>
<comment type="subcellular location">
    <subcellularLocation>
        <location evidence="1">Nucleus</location>
    </subcellularLocation>
</comment>
<feature type="domain" description="AP2/ERF" evidence="7">
    <location>
        <begin position="158"/>
        <end position="228"/>
    </location>
</feature>
<gene>
    <name evidence="8" type="ORF">QBZ16_001587</name>
</gene>
<dbReference type="PANTHER" id="PTHR32467">
    <property type="entry name" value="AP2-LIKE ETHYLENE-RESPONSIVE TRANSCRIPTION FACTOR"/>
    <property type="match status" value="1"/>
</dbReference>
<keyword evidence="4" id="KW-0804">Transcription</keyword>
<feature type="domain" description="AP2/ERF" evidence="7">
    <location>
        <begin position="255"/>
        <end position="313"/>
    </location>
</feature>
<dbReference type="SUPFAM" id="SSF54171">
    <property type="entry name" value="DNA-binding domain"/>
    <property type="match status" value="2"/>
</dbReference>
<dbReference type="PANTHER" id="PTHR32467:SF90">
    <property type="entry name" value="AP2-LIKE ETHYLENE-RESPONSIVE TRANSCRIPTION FACTOR AIL1"/>
    <property type="match status" value="1"/>
</dbReference>
<keyword evidence="3" id="KW-0238">DNA-binding</keyword>
<evidence type="ECO:0000256" key="3">
    <source>
        <dbReference type="ARBA" id="ARBA00023125"/>
    </source>
</evidence>
<dbReference type="InterPro" id="IPR036955">
    <property type="entry name" value="AP2/ERF_dom_sf"/>
</dbReference>
<dbReference type="Gene3D" id="3.30.730.10">
    <property type="entry name" value="AP2/ERF domain"/>
    <property type="match status" value="2"/>
</dbReference>
<evidence type="ECO:0000256" key="2">
    <source>
        <dbReference type="ARBA" id="ARBA00023015"/>
    </source>
</evidence>
<organism evidence="8 9">
    <name type="scientific">Prototheca wickerhamii</name>
    <dbReference type="NCBI Taxonomy" id="3111"/>
    <lineage>
        <taxon>Eukaryota</taxon>
        <taxon>Viridiplantae</taxon>
        <taxon>Chlorophyta</taxon>
        <taxon>core chlorophytes</taxon>
        <taxon>Trebouxiophyceae</taxon>
        <taxon>Chlorellales</taxon>
        <taxon>Chlorellaceae</taxon>
        <taxon>Prototheca</taxon>
    </lineage>
</organism>
<evidence type="ECO:0000313" key="9">
    <source>
        <dbReference type="Proteomes" id="UP001255856"/>
    </source>
</evidence>
<feature type="compositionally biased region" description="Low complexity" evidence="6">
    <location>
        <begin position="469"/>
        <end position="478"/>
    </location>
</feature>
<name>A0AAD9ID87_PROWI</name>
<dbReference type="PROSITE" id="PS51032">
    <property type="entry name" value="AP2_ERF"/>
    <property type="match status" value="2"/>
</dbReference>
<dbReference type="GO" id="GO:0003700">
    <property type="term" value="F:DNA-binding transcription factor activity"/>
    <property type="evidence" value="ECO:0007669"/>
    <property type="project" value="InterPro"/>
</dbReference>
<comment type="caution">
    <text evidence="8">The sequence shown here is derived from an EMBL/GenBank/DDBJ whole genome shotgun (WGS) entry which is preliminary data.</text>
</comment>
<dbReference type="Proteomes" id="UP001255856">
    <property type="component" value="Unassembled WGS sequence"/>
</dbReference>
<keyword evidence="5" id="KW-0539">Nucleus</keyword>
<feature type="region of interest" description="Disordered" evidence="6">
    <location>
        <begin position="458"/>
        <end position="478"/>
    </location>
</feature>
<feature type="region of interest" description="Disordered" evidence="6">
    <location>
        <begin position="90"/>
        <end position="148"/>
    </location>
</feature>
<dbReference type="AlphaFoldDB" id="A0AAD9ID87"/>
<evidence type="ECO:0000256" key="4">
    <source>
        <dbReference type="ARBA" id="ARBA00023163"/>
    </source>
</evidence>
<dbReference type="InterPro" id="IPR001471">
    <property type="entry name" value="AP2/ERF_dom"/>
</dbReference>
<dbReference type="SMART" id="SM00380">
    <property type="entry name" value="AP2"/>
    <property type="match status" value="2"/>
</dbReference>
<feature type="compositionally biased region" description="Polar residues" evidence="6">
    <location>
        <begin position="101"/>
        <end position="117"/>
    </location>
</feature>
<proteinExistence type="predicted"/>